<organism evidence="2 3">
    <name type="scientific">Actinoplanes lutulentus</name>
    <dbReference type="NCBI Taxonomy" id="1287878"/>
    <lineage>
        <taxon>Bacteria</taxon>
        <taxon>Bacillati</taxon>
        <taxon>Actinomycetota</taxon>
        <taxon>Actinomycetes</taxon>
        <taxon>Micromonosporales</taxon>
        <taxon>Micromonosporaceae</taxon>
        <taxon>Actinoplanes</taxon>
    </lineage>
</organism>
<dbReference type="EMBL" id="QLMJ01000001">
    <property type="protein sequence ID" value="RAK42916.1"/>
    <property type="molecule type" value="Genomic_DNA"/>
</dbReference>
<dbReference type="SUPFAM" id="SSF140453">
    <property type="entry name" value="EsxAB dimer-like"/>
    <property type="match status" value="1"/>
</dbReference>
<dbReference type="Proteomes" id="UP000249341">
    <property type="component" value="Unassembled WGS sequence"/>
</dbReference>
<name>A0A327ZLL5_9ACTN</name>
<feature type="region of interest" description="Disordered" evidence="1">
    <location>
        <begin position="76"/>
        <end position="109"/>
    </location>
</feature>
<sequence>MAIDVNAQTTTDLMNAFVTARSENQAAASAVSNATSSLFSGWSGNAAATFGNAISQWQEGLARVQNALGGLQDNMAEFSRSNERTEDDALTDASSWLNTSGPTPPASWT</sequence>
<gene>
    <name evidence="2" type="ORF">B0I29_10146</name>
</gene>
<comment type="caution">
    <text evidence="2">The sequence shown here is derived from an EMBL/GenBank/DDBJ whole genome shotgun (WGS) entry which is preliminary data.</text>
</comment>
<proteinExistence type="predicted"/>
<dbReference type="InterPro" id="IPR036689">
    <property type="entry name" value="ESAT-6-like_sf"/>
</dbReference>
<accession>A0A327ZLL5</accession>
<dbReference type="Pfam" id="PF06013">
    <property type="entry name" value="WXG100"/>
    <property type="match status" value="1"/>
</dbReference>
<evidence type="ECO:0000313" key="2">
    <source>
        <dbReference type="EMBL" id="RAK42916.1"/>
    </source>
</evidence>
<dbReference type="AlphaFoldDB" id="A0A327ZLL5"/>
<dbReference type="OrthoDB" id="3396075at2"/>
<dbReference type="Gene3D" id="1.10.287.1060">
    <property type="entry name" value="ESAT-6-like"/>
    <property type="match status" value="1"/>
</dbReference>
<keyword evidence="3" id="KW-1185">Reference proteome</keyword>
<dbReference type="InterPro" id="IPR010310">
    <property type="entry name" value="T7SS_ESAT-6-like"/>
</dbReference>
<feature type="compositionally biased region" description="Polar residues" evidence="1">
    <location>
        <begin position="92"/>
        <end position="101"/>
    </location>
</feature>
<evidence type="ECO:0000256" key="1">
    <source>
        <dbReference type="SAM" id="MobiDB-lite"/>
    </source>
</evidence>
<reference evidence="2 3" key="1">
    <citation type="submission" date="2018-06" db="EMBL/GenBank/DDBJ databases">
        <title>Genomic Encyclopedia of Type Strains, Phase III (KMG-III): the genomes of soil and plant-associated and newly described type strains.</title>
        <authorList>
            <person name="Whitman W."/>
        </authorList>
    </citation>
    <scope>NUCLEOTIDE SEQUENCE [LARGE SCALE GENOMIC DNA]</scope>
    <source>
        <strain evidence="2 3">CGMCC 4.7090</strain>
    </source>
</reference>
<protein>
    <submittedName>
        <fullName evidence="2">Type VII secretion system (Wss) protein ESAT-6</fullName>
    </submittedName>
</protein>
<evidence type="ECO:0000313" key="3">
    <source>
        <dbReference type="Proteomes" id="UP000249341"/>
    </source>
</evidence>
<dbReference type="RefSeq" id="WP_111646751.1">
    <property type="nucleotide sequence ID" value="NZ_JACHWI010000001.1"/>
</dbReference>